<protein>
    <recommendedName>
        <fullName evidence="1">DNA topoisomerase type IA zn finger domain-containing protein</fullName>
    </recommendedName>
</protein>
<evidence type="ECO:0000313" key="2">
    <source>
        <dbReference type="EMBL" id="PBD16514.1"/>
    </source>
</evidence>
<dbReference type="GO" id="GO:0006265">
    <property type="term" value="P:DNA topological change"/>
    <property type="evidence" value="ECO:0007669"/>
    <property type="project" value="InterPro"/>
</dbReference>
<organism evidence="2">
    <name type="scientific">Alloyangia mangrovi</name>
    <dbReference type="NCBI Taxonomy" id="1779329"/>
    <lineage>
        <taxon>Bacteria</taxon>
        <taxon>Pseudomonadati</taxon>
        <taxon>Pseudomonadota</taxon>
        <taxon>Alphaproteobacteria</taxon>
        <taxon>Rhodobacterales</taxon>
        <taxon>Roseobacteraceae</taxon>
        <taxon>Alloyangia</taxon>
    </lineage>
</organism>
<dbReference type="Gene3D" id="3.30.65.10">
    <property type="entry name" value="Bacterial Topoisomerase I, domain 1"/>
    <property type="match status" value="1"/>
</dbReference>
<dbReference type="GO" id="GO:0003677">
    <property type="term" value="F:DNA binding"/>
    <property type="evidence" value="ECO:0007669"/>
    <property type="project" value="InterPro"/>
</dbReference>
<comment type="caution">
    <text evidence="2">The sequence shown here is derived from an EMBL/GenBank/DDBJ whole genome shotgun (WGS) entry which is preliminary data.</text>
</comment>
<name>A0A2A3JPQ8_9RHOB</name>
<dbReference type="GO" id="GO:0003916">
    <property type="term" value="F:DNA topoisomerase activity"/>
    <property type="evidence" value="ECO:0007669"/>
    <property type="project" value="InterPro"/>
</dbReference>
<reference evidence="2" key="1">
    <citation type="submission" date="2017-09" db="EMBL/GenBank/DDBJ databases">
        <title>Yangia sp. SAOS 153D whole genome sequencing.</title>
        <authorList>
            <person name="Verma A."/>
            <person name="Krishnamurthi S."/>
        </authorList>
    </citation>
    <scope>NUCLEOTIDE SEQUENCE [LARGE SCALE GENOMIC DNA]</scope>
    <source>
        <strain evidence="2">SAOS 153D</strain>
    </source>
</reference>
<dbReference type="AlphaFoldDB" id="A0A2A3JPQ8"/>
<dbReference type="EMBL" id="NTHN01000666">
    <property type="protein sequence ID" value="PBD16514.1"/>
    <property type="molecule type" value="Genomic_DNA"/>
</dbReference>
<accession>A0A2A3JPQ8</accession>
<dbReference type="InterPro" id="IPR013498">
    <property type="entry name" value="Topo_IA_Znf"/>
</dbReference>
<gene>
    <name evidence="2" type="ORF">CLG85_25240</name>
</gene>
<proteinExistence type="predicted"/>
<dbReference type="GO" id="GO:0005694">
    <property type="term" value="C:chromosome"/>
    <property type="evidence" value="ECO:0007669"/>
    <property type="project" value="InterPro"/>
</dbReference>
<sequence>MLTEIKSNLKEKVLKEKEVSKQKVCPKCSGELSLKKGKYGSFYGCSNFPKCRYTKQVS</sequence>
<evidence type="ECO:0000259" key="1">
    <source>
        <dbReference type="Pfam" id="PF01396"/>
    </source>
</evidence>
<dbReference type="OrthoDB" id="5298826at2"/>
<dbReference type="SUPFAM" id="SSF57783">
    <property type="entry name" value="Zinc beta-ribbon"/>
    <property type="match status" value="1"/>
</dbReference>
<feature type="domain" description="DNA topoisomerase type IA zn finger" evidence="1">
    <location>
        <begin position="23"/>
        <end position="56"/>
    </location>
</feature>
<dbReference type="Pfam" id="PF01396">
    <property type="entry name" value="Zn_ribbon_Top1"/>
    <property type="match status" value="1"/>
</dbReference>